<comment type="caution">
    <text evidence="2">The sequence shown here is derived from an EMBL/GenBank/DDBJ whole genome shotgun (WGS) entry which is preliminary data.</text>
</comment>
<evidence type="ECO:0000313" key="2">
    <source>
        <dbReference type="EMBL" id="MBF9220956.1"/>
    </source>
</evidence>
<accession>A0ABS0I2F8</accession>
<evidence type="ECO:0000256" key="1">
    <source>
        <dbReference type="SAM" id="SignalP"/>
    </source>
</evidence>
<name>A0ABS0I2F8_9BACT</name>
<dbReference type="PROSITE" id="PS51257">
    <property type="entry name" value="PROKAR_LIPOPROTEIN"/>
    <property type="match status" value="1"/>
</dbReference>
<keyword evidence="3" id="KW-1185">Reference proteome</keyword>
<dbReference type="InterPro" id="IPR013784">
    <property type="entry name" value="Carb-bd-like_fold"/>
</dbReference>
<dbReference type="EMBL" id="JADQDM010000002">
    <property type="protein sequence ID" value="MBF9220956.1"/>
    <property type="molecule type" value="Genomic_DNA"/>
</dbReference>
<keyword evidence="1" id="KW-0732">Signal</keyword>
<feature type="signal peptide" evidence="1">
    <location>
        <begin position="1"/>
        <end position="31"/>
    </location>
</feature>
<dbReference type="RefSeq" id="WP_196292377.1">
    <property type="nucleotide sequence ID" value="NZ_JADQDM010000002.1"/>
</dbReference>
<dbReference type="Proteomes" id="UP000618931">
    <property type="component" value="Unassembled WGS sequence"/>
</dbReference>
<protein>
    <submittedName>
        <fullName evidence="2">Carboxypeptidase regulatory-like domain-containing protein</fullName>
    </submittedName>
</protein>
<dbReference type="Pfam" id="PF13620">
    <property type="entry name" value="CarboxypepD_reg"/>
    <property type="match status" value="1"/>
</dbReference>
<proteinExistence type="predicted"/>
<gene>
    <name evidence="2" type="ORF">I2H31_07570</name>
</gene>
<dbReference type="SUPFAM" id="SSF49452">
    <property type="entry name" value="Starch-binding domain-like"/>
    <property type="match status" value="1"/>
</dbReference>
<dbReference type="Gene3D" id="2.60.40.1120">
    <property type="entry name" value="Carboxypeptidase-like, regulatory domain"/>
    <property type="match status" value="1"/>
</dbReference>
<sequence>MRTAPRFRTYLSGLSLAFLTFATSCSRDAVAPSGAVVGALAPVAGVGSITAVTATAADGHTYTATPDAQGNFSFPTLPPGTYTLTFSTNTSTSSPWRIPVTVVAGSTTTAQVPVLTHDNVVRGKMSWTLNGTTYSATEFGGKFGPYLYLRGSYKAAGAPAQWNDVFLVIPEENKQGKIFAGPGTYPLGVSEAGAFAEFTTYPNGPLASFSRYVTYSVGAPVGTVTLTRYDAEQGIATGRFEFVADANANATGQVAVTNGSFEVTF</sequence>
<feature type="chain" id="PRO_5045519638" evidence="1">
    <location>
        <begin position="32"/>
        <end position="265"/>
    </location>
</feature>
<organism evidence="2 3">
    <name type="scientific">Hymenobacter ruricola</name>
    <dbReference type="NCBI Taxonomy" id="2791023"/>
    <lineage>
        <taxon>Bacteria</taxon>
        <taxon>Pseudomonadati</taxon>
        <taxon>Bacteroidota</taxon>
        <taxon>Cytophagia</taxon>
        <taxon>Cytophagales</taxon>
        <taxon>Hymenobacteraceae</taxon>
        <taxon>Hymenobacter</taxon>
    </lineage>
</organism>
<reference evidence="2 3" key="1">
    <citation type="submission" date="2020-11" db="EMBL/GenBank/DDBJ databases">
        <authorList>
            <person name="Kim M.K."/>
        </authorList>
    </citation>
    <scope>NUCLEOTIDE SEQUENCE [LARGE SCALE GENOMIC DNA]</scope>
    <source>
        <strain evidence="2 3">BT662</strain>
    </source>
</reference>
<evidence type="ECO:0000313" key="3">
    <source>
        <dbReference type="Proteomes" id="UP000618931"/>
    </source>
</evidence>